<sequence>MSEASTGVWRKSSYSGDTGGECVEVAVQPQGMRVRDSKNPAGPRLGFPVDAWAEFLGGALHR</sequence>
<accession>A0ABP9GJ90</accession>
<proteinExistence type="predicted"/>
<organism evidence="3 4">
    <name type="scientific">Yinghuangia aomiensis</name>
    <dbReference type="NCBI Taxonomy" id="676205"/>
    <lineage>
        <taxon>Bacteria</taxon>
        <taxon>Bacillati</taxon>
        <taxon>Actinomycetota</taxon>
        <taxon>Actinomycetes</taxon>
        <taxon>Kitasatosporales</taxon>
        <taxon>Streptomycetaceae</taxon>
        <taxon>Yinghuangia</taxon>
    </lineage>
</organism>
<feature type="region of interest" description="Disordered" evidence="1">
    <location>
        <begin position="1"/>
        <end position="22"/>
    </location>
</feature>
<evidence type="ECO:0000313" key="3">
    <source>
        <dbReference type="EMBL" id="GAA4945512.1"/>
    </source>
</evidence>
<evidence type="ECO:0000256" key="1">
    <source>
        <dbReference type="SAM" id="MobiDB-lite"/>
    </source>
</evidence>
<dbReference type="Proteomes" id="UP001500466">
    <property type="component" value="Unassembled WGS sequence"/>
</dbReference>
<reference evidence="4" key="1">
    <citation type="journal article" date="2019" name="Int. J. Syst. Evol. Microbiol.">
        <title>The Global Catalogue of Microorganisms (GCM) 10K type strain sequencing project: providing services to taxonomists for standard genome sequencing and annotation.</title>
        <authorList>
            <consortium name="The Broad Institute Genomics Platform"/>
            <consortium name="The Broad Institute Genome Sequencing Center for Infectious Disease"/>
            <person name="Wu L."/>
            <person name="Ma J."/>
        </authorList>
    </citation>
    <scope>NUCLEOTIDE SEQUENCE [LARGE SCALE GENOMIC DNA]</scope>
    <source>
        <strain evidence="4">JCM 17986</strain>
    </source>
</reference>
<name>A0ABP9GJ90_9ACTN</name>
<evidence type="ECO:0000313" key="4">
    <source>
        <dbReference type="Proteomes" id="UP001500466"/>
    </source>
</evidence>
<gene>
    <name evidence="3" type="ORF">GCM10023205_01460</name>
</gene>
<dbReference type="RefSeq" id="WP_345673225.1">
    <property type="nucleotide sequence ID" value="NZ_BAABHS010000001.1"/>
</dbReference>
<dbReference type="Pfam" id="PF04149">
    <property type="entry name" value="DUF397"/>
    <property type="match status" value="1"/>
</dbReference>
<dbReference type="EMBL" id="BAABHS010000001">
    <property type="protein sequence ID" value="GAA4945512.1"/>
    <property type="molecule type" value="Genomic_DNA"/>
</dbReference>
<feature type="domain" description="DUF397" evidence="2">
    <location>
        <begin position="8"/>
        <end position="59"/>
    </location>
</feature>
<protein>
    <recommendedName>
        <fullName evidence="2">DUF397 domain-containing protein</fullName>
    </recommendedName>
</protein>
<dbReference type="InterPro" id="IPR007278">
    <property type="entry name" value="DUF397"/>
</dbReference>
<keyword evidence="4" id="KW-1185">Reference proteome</keyword>
<evidence type="ECO:0000259" key="2">
    <source>
        <dbReference type="Pfam" id="PF04149"/>
    </source>
</evidence>
<comment type="caution">
    <text evidence="3">The sequence shown here is derived from an EMBL/GenBank/DDBJ whole genome shotgun (WGS) entry which is preliminary data.</text>
</comment>